<protein>
    <submittedName>
        <fullName evidence="8">Cytochrome P450</fullName>
    </submittedName>
</protein>
<accession>A0A6A6ECQ1</accession>
<dbReference type="EMBL" id="ML994625">
    <property type="protein sequence ID" value="KAF2187920.1"/>
    <property type="molecule type" value="Genomic_DNA"/>
</dbReference>
<keyword evidence="7" id="KW-0503">Monooxygenase</keyword>
<evidence type="ECO:0000256" key="5">
    <source>
        <dbReference type="ARBA" id="ARBA00023004"/>
    </source>
</evidence>
<feature type="binding site" description="axial binding residue" evidence="6">
    <location>
        <position position="373"/>
    </location>
    <ligand>
        <name>heme</name>
        <dbReference type="ChEBI" id="CHEBI:30413"/>
    </ligand>
    <ligandPart>
        <name>Fe</name>
        <dbReference type="ChEBI" id="CHEBI:18248"/>
    </ligandPart>
</feature>
<dbReference type="Pfam" id="PF00067">
    <property type="entry name" value="p450"/>
    <property type="match status" value="1"/>
</dbReference>
<keyword evidence="3 6" id="KW-0349">Heme</keyword>
<evidence type="ECO:0000256" key="1">
    <source>
        <dbReference type="ARBA" id="ARBA00001971"/>
    </source>
</evidence>
<dbReference type="InterPro" id="IPR036396">
    <property type="entry name" value="Cyt_P450_sf"/>
</dbReference>
<dbReference type="GO" id="GO:0005506">
    <property type="term" value="F:iron ion binding"/>
    <property type="evidence" value="ECO:0007669"/>
    <property type="project" value="InterPro"/>
</dbReference>
<evidence type="ECO:0000256" key="2">
    <source>
        <dbReference type="ARBA" id="ARBA00010617"/>
    </source>
</evidence>
<proteinExistence type="inferred from homology"/>
<comment type="similarity">
    <text evidence="2 7">Belongs to the cytochrome P450 family.</text>
</comment>
<dbReference type="PRINTS" id="PR00463">
    <property type="entry name" value="EP450I"/>
</dbReference>
<evidence type="ECO:0000313" key="8">
    <source>
        <dbReference type="EMBL" id="KAF2187920.1"/>
    </source>
</evidence>
<keyword evidence="7" id="KW-0560">Oxidoreductase</keyword>
<dbReference type="PROSITE" id="PS00086">
    <property type="entry name" value="CYTOCHROME_P450"/>
    <property type="match status" value="1"/>
</dbReference>
<dbReference type="GO" id="GO:0004497">
    <property type="term" value="F:monooxygenase activity"/>
    <property type="evidence" value="ECO:0007669"/>
    <property type="project" value="UniProtKB-KW"/>
</dbReference>
<dbReference type="Proteomes" id="UP000800200">
    <property type="component" value="Unassembled WGS sequence"/>
</dbReference>
<organism evidence="8 9">
    <name type="scientific">Zopfia rhizophila CBS 207.26</name>
    <dbReference type="NCBI Taxonomy" id="1314779"/>
    <lineage>
        <taxon>Eukaryota</taxon>
        <taxon>Fungi</taxon>
        <taxon>Dikarya</taxon>
        <taxon>Ascomycota</taxon>
        <taxon>Pezizomycotina</taxon>
        <taxon>Dothideomycetes</taxon>
        <taxon>Dothideomycetes incertae sedis</taxon>
        <taxon>Zopfiaceae</taxon>
        <taxon>Zopfia</taxon>
    </lineage>
</organism>
<comment type="cofactor">
    <cofactor evidence="1 6">
        <name>heme</name>
        <dbReference type="ChEBI" id="CHEBI:30413"/>
    </cofactor>
</comment>
<evidence type="ECO:0000256" key="6">
    <source>
        <dbReference type="PIRSR" id="PIRSR602401-1"/>
    </source>
</evidence>
<evidence type="ECO:0000313" key="9">
    <source>
        <dbReference type="Proteomes" id="UP000800200"/>
    </source>
</evidence>
<evidence type="ECO:0000256" key="3">
    <source>
        <dbReference type="ARBA" id="ARBA00022617"/>
    </source>
</evidence>
<sequence length="432" mass="48661">MNTVSTASGNSINLHDLYLHPLRHVPGPKWAAFSDLRYAVNLLRGRAVTDILQLHQKYGPVVRVAPDEVSFTTADSLKSIYGFKPGQKDGYKKDMHCFPLPLNGTRGITPAYGPDHANLLVERLRNHVESGSDGLIDAVAWYNFITFDIISDLSFGDSFHCLENSDYHPLVQMIYATLKSATLMDFVIAKVNSRLSMETSRADFLTPVSNTNDSKALTRKEIETKSLVFLIAGSETTATTLSAATYLSLTHPEVWGQLKREVRGAFGNGDEIVIDAINSKLPYMLAMLNETLRFYPPVPTGFGRVVPRGGDTISGYFIPEGTGFYAPQYAINHLSEYFTDHDAFRPERWLGDPKYETDNHTVFNLFSLGPRNCLGKNLAYLEMRMIMAKMIWNFDMELCENSQEGWMQHQKVYTLCDKPPLMIKFSLAQRQE</sequence>
<dbReference type="PANTHER" id="PTHR24305:SF210">
    <property type="entry name" value="CYTOCHROME P450 MONOOXYGENASE ASQL-RELATED"/>
    <property type="match status" value="1"/>
</dbReference>
<dbReference type="OrthoDB" id="1470350at2759"/>
<dbReference type="Gene3D" id="1.10.630.10">
    <property type="entry name" value="Cytochrome P450"/>
    <property type="match status" value="1"/>
</dbReference>
<dbReference type="InterPro" id="IPR017972">
    <property type="entry name" value="Cyt_P450_CS"/>
</dbReference>
<reference evidence="8" key="1">
    <citation type="journal article" date="2020" name="Stud. Mycol.">
        <title>101 Dothideomycetes genomes: a test case for predicting lifestyles and emergence of pathogens.</title>
        <authorList>
            <person name="Haridas S."/>
            <person name="Albert R."/>
            <person name="Binder M."/>
            <person name="Bloem J."/>
            <person name="Labutti K."/>
            <person name="Salamov A."/>
            <person name="Andreopoulos B."/>
            <person name="Baker S."/>
            <person name="Barry K."/>
            <person name="Bills G."/>
            <person name="Bluhm B."/>
            <person name="Cannon C."/>
            <person name="Castanera R."/>
            <person name="Culley D."/>
            <person name="Daum C."/>
            <person name="Ezra D."/>
            <person name="Gonzalez J."/>
            <person name="Henrissat B."/>
            <person name="Kuo A."/>
            <person name="Liang C."/>
            <person name="Lipzen A."/>
            <person name="Lutzoni F."/>
            <person name="Magnuson J."/>
            <person name="Mondo S."/>
            <person name="Nolan M."/>
            <person name="Ohm R."/>
            <person name="Pangilinan J."/>
            <person name="Park H.-J."/>
            <person name="Ramirez L."/>
            <person name="Alfaro M."/>
            <person name="Sun H."/>
            <person name="Tritt A."/>
            <person name="Yoshinaga Y."/>
            <person name="Zwiers L.-H."/>
            <person name="Turgeon B."/>
            <person name="Goodwin S."/>
            <person name="Spatafora J."/>
            <person name="Crous P."/>
            <person name="Grigoriev I."/>
        </authorList>
    </citation>
    <scope>NUCLEOTIDE SEQUENCE</scope>
    <source>
        <strain evidence="8">CBS 207.26</strain>
    </source>
</reference>
<dbReference type="GO" id="GO:0020037">
    <property type="term" value="F:heme binding"/>
    <property type="evidence" value="ECO:0007669"/>
    <property type="project" value="InterPro"/>
</dbReference>
<dbReference type="SUPFAM" id="SSF48264">
    <property type="entry name" value="Cytochrome P450"/>
    <property type="match status" value="1"/>
</dbReference>
<dbReference type="PANTHER" id="PTHR24305">
    <property type="entry name" value="CYTOCHROME P450"/>
    <property type="match status" value="1"/>
</dbReference>
<dbReference type="PRINTS" id="PR00385">
    <property type="entry name" value="P450"/>
</dbReference>
<dbReference type="CDD" id="cd11058">
    <property type="entry name" value="CYP60B-like"/>
    <property type="match status" value="1"/>
</dbReference>
<keyword evidence="9" id="KW-1185">Reference proteome</keyword>
<keyword evidence="4 6" id="KW-0479">Metal-binding</keyword>
<gene>
    <name evidence="8" type="ORF">K469DRAFT_725000</name>
</gene>
<dbReference type="GO" id="GO:0016705">
    <property type="term" value="F:oxidoreductase activity, acting on paired donors, with incorporation or reduction of molecular oxygen"/>
    <property type="evidence" value="ECO:0007669"/>
    <property type="project" value="InterPro"/>
</dbReference>
<dbReference type="InterPro" id="IPR001128">
    <property type="entry name" value="Cyt_P450"/>
</dbReference>
<dbReference type="InterPro" id="IPR002401">
    <property type="entry name" value="Cyt_P450_E_grp-I"/>
</dbReference>
<keyword evidence="5 6" id="KW-0408">Iron</keyword>
<dbReference type="InterPro" id="IPR050121">
    <property type="entry name" value="Cytochrome_P450_monoxygenase"/>
</dbReference>
<name>A0A6A6ECQ1_9PEZI</name>
<evidence type="ECO:0000256" key="4">
    <source>
        <dbReference type="ARBA" id="ARBA00022723"/>
    </source>
</evidence>
<evidence type="ECO:0000256" key="7">
    <source>
        <dbReference type="RuleBase" id="RU000461"/>
    </source>
</evidence>
<dbReference type="AlphaFoldDB" id="A0A6A6ECQ1"/>